<protein>
    <recommendedName>
        <fullName evidence="1">Metallo-beta-lactamase domain-containing protein</fullName>
    </recommendedName>
</protein>
<evidence type="ECO:0000313" key="3">
    <source>
        <dbReference type="Proteomes" id="UP000176863"/>
    </source>
</evidence>
<evidence type="ECO:0000259" key="1">
    <source>
        <dbReference type="Pfam" id="PF00753"/>
    </source>
</evidence>
<dbReference type="InterPro" id="IPR035681">
    <property type="entry name" value="ComA-like_MBL"/>
</dbReference>
<dbReference type="CDD" id="cd07731">
    <property type="entry name" value="ComA-like_MBL-fold"/>
    <property type="match status" value="1"/>
</dbReference>
<dbReference type="InterPro" id="IPR052159">
    <property type="entry name" value="Competence_DNA_uptake"/>
</dbReference>
<feature type="domain" description="Metallo-beta-lactamase" evidence="1">
    <location>
        <begin position="43"/>
        <end position="247"/>
    </location>
</feature>
<organism evidence="2 3">
    <name type="scientific">Candidatus Kaiserbacteria bacterium RIFCSPHIGHO2_01_FULL_53_29</name>
    <dbReference type="NCBI Taxonomy" id="1798480"/>
    <lineage>
        <taxon>Bacteria</taxon>
        <taxon>Candidatus Kaiseribacteriota</taxon>
    </lineage>
</organism>
<evidence type="ECO:0000313" key="2">
    <source>
        <dbReference type="EMBL" id="OGG53378.1"/>
    </source>
</evidence>
<sequence>MRRSAQIKGIAIAILLTIVLCISYAAWHEDRRGLLTVSFLNIGQGDSIFIDAPSGRQVLIDGGPNSGILRELSKVMPWYDRSIDVVIPTHPDADHVSGLIDVLDRFKISTVVHSSVQGDTSTAQALVDAMKQEGAREITARRGQVIDLGSTGSPQAGRPHAYLEVLSPDRLAPHVDTNDGCVVTRLVYGKTSFMLSCDAPQTIENYLVSLDGNALHSDVLKAGHHGSKTSSSPSFLGFVNPEYGVYSRGCNNRYGHPAPETVARFAQFGIPTLDTCTDGTVTFVSDGVSVKRR</sequence>
<proteinExistence type="predicted"/>
<dbReference type="InterPro" id="IPR036866">
    <property type="entry name" value="RibonucZ/Hydroxyglut_hydro"/>
</dbReference>
<dbReference type="Gene3D" id="3.60.15.10">
    <property type="entry name" value="Ribonuclease Z/Hydroxyacylglutathione hydrolase-like"/>
    <property type="match status" value="1"/>
</dbReference>
<reference evidence="2 3" key="1">
    <citation type="journal article" date="2016" name="Nat. Commun.">
        <title>Thousands of microbial genomes shed light on interconnected biogeochemical processes in an aquifer system.</title>
        <authorList>
            <person name="Anantharaman K."/>
            <person name="Brown C.T."/>
            <person name="Hug L.A."/>
            <person name="Sharon I."/>
            <person name="Castelle C.J."/>
            <person name="Probst A.J."/>
            <person name="Thomas B.C."/>
            <person name="Singh A."/>
            <person name="Wilkins M.J."/>
            <person name="Karaoz U."/>
            <person name="Brodie E.L."/>
            <person name="Williams K.H."/>
            <person name="Hubbard S.S."/>
            <person name="Banfield J.F."/>
        </authorList>
    </citation>
    <scope>NUCLEOTIDE SEQUENCE [LARGE SCALE GENOMIC DNA]</scope>
</reference>
<dbReference type="PANTHER" id="PTHR30619">
    <property type="entry name" value="DNA INTERNALIZATION/COMPETENCE PROTEIN COMEC/REC2"/>
    <property type="match status" value="1"/>
</dbReference>
<dbReference type="Proteomes" id="UP000176863">
    <property type="component" value="Unassembled WGS sequence"/>
</dbReference>
<dbReference type="AlphaFoldDB" id="A0A1F6CW37"/>
<name>A0A1F6CW37_9BACT</name>
<comment type="caution">
    <text evidence="2">The sequence shown here is derived from an EMBL/GenBank/DDBJ whole genome shotgun (WGS) entry which is preliminary data.</text>
</comment>
<dbReference type="EMBL" id="MFKT01000013">
    <property type="protein sequence ID" value="OGG53378.1"/>
    <property type="molecule type" value="Genomic_DNA"/>
</dbReference>
<dbReference type="InterPro" id="IPR001279">
    <property type="entry name" value="Metallo-B-lactamas"/>
</dbReference>
<gene>
    <name evidence="2" type="ORF">A2851_00160</name>
</gene>
<dbReference type="STRING" id="1798480.A2851_00160"/>
<accession>A0A1F6CW37</accession>
<dbReference type="PANTHER" id="PTHR30619:SF1">
    <property type="entry name" value="RECOMBINATION PROTEIN 2"/>
    <property type="match status" value="1"/>
</dbReference>
<dbReference type="SUPFAM" id="SSF56281">
    <property type="entry name" value="Metallo-hydrolase/oxidoreductase"/>
    <property type="match status" value="1"/>
</dbReference>
<dbReference type="Pfam" id="PF00753">
    <property type="entry name" value="Lactamase_B"/>
    <property type="match status" value="1"/>
</dbReference>